<proteinExistence type="predicted"/>
<gene>
    <name evidence="1" type="ORF">ARMGADRAFT_366439</name>
</gene>
<dbReference type="InParanoid" id="A0A2H3DYA4"/>
<dbReference type="STRING" id="47427.A0A2H3DYA4"/>
<name>A0A2H3DYA4_ARMGA</name>
<accession>A0A2H3DYA4</accession>
<dbReference type="AlphaFoldDB" id="A0A2H3DYA4"/>
<sequence>MATTVPAKGNGVQTLMHHGQVGLYVYRDYPERTVEAIRVTSEDKVERMENLLRKIPPPEADWKEELDAVQMLPEDASSILPGGLDTLSEPRRTRCGDHDHAMVRKPRGFRRIRTGLSVSMESQALFNSFKKLWMLFNITSFTSLRPEFWYLRPWNHSRRYVPQGMSLGNPSGDLMPMYILFTSITFFPSSPGRRLIHP</sequence>
<keyword evidence="2" id="KW-1185">Reference proteome</keyword>
<evidence type="ECO:0000313" key="2">
    <source>
        <dbReference type="Proteomes" id="UP000217790"/>
    </source>
</evidence>
<dbReference type="EMBL" id="KZ293646">
    <property type="protein sequence ID" value="PBL00166.1"/>
    <property type="molecule type" value="Genomic_DNA"/>
</dbReference>
<dbReference type="OrthoDB" id="4456959at2759"/>
<dbReference type="Proteomes" id="UP000217790">
    <property type="component" value="Unassembled WGS sequence"/>
</dbReference>
<reference evidence="2" key="1">
    <citation type="journal article" date="2017" name="Nat. Ecol. Evol.">
        <title>Genome expansion and lineage-specific genetic innovations in the forest pathogenic fungi Armillaria.</title>
        <authorList>
            <person name="Sipos G."/>
            <person name="Prasanna A.N."/>
            <person name="Walter M.C."/>
            <person name="O'Connor E."/>
            <person name="Balint B."/>
            <person name="Krizsan K."/>
            <person name="Kiss B."/>
            <person name="Hess J."/>
            <person name="Varga T."/>
            <person name="Slot J."/>
            <person name="Riley R."/>
            <person name="Boka B."/>
            <person name="Rigling D."/>
            <person name="Barry K."/>
            <person name="Lee J."/>
            <person name="Mihaltcheva S."/>
            <person name="LaButti K."/>
            <person name="Lipzen A."/>
            <person name="Waldron R."/>
            <person name="Moloney N.M."/>
            <person name="Sperisen C."/>
            <person name="Kredics L."/>
            <person name="Vagvoelgyi C."/>
            <person name="Patrignani A."/>
            <person name="Fitzpatrick D."/>
            <person name="Nagy I."/>
            <person name="Doyle S."/>
            <person name="Anderson J.B."/>
            <person name="Grigoriev I.V."/>
            <person name="Gueldener U."/>
            <person name="Muensterkoetter M."/>
            <person name="Nagy L.G."/>
        </authorList>
    </citation>
    <scope>NUCLEOTIDE SEQUENCE [LARGE SCALE GENOMIC DNA]</scope>
    <source>
        <strain evidence="2">Ar21-2</strain>
    </source>
</reference>
<protein>
    <submittedName>
        <fullName evidence="1">Uncharacterized protein</fullName>
    </submittedName>
</protein>
<organism evidence="1 2">
    <name type="scientific">Armillaria gallica</name>
    <name type="common">Bulbous honey fungus</name>
    <name type="synonym">Armillaria bulbosa</name>
    <dbReference type="NCBI Taxonomy" id="47427"/>
    <lineage>
        <taxon>Eukaryota</taxon>
        <taxon>Fungi</taxon>
        <taxon>Dikarya</taxon>
        <taxon>Basidiomycota</taxon>
        <taxon>Agaricomycotina</taxon>
        <taxon>Agaricomycetes</taxon>
        <taxon>Agaricomycetidae</taxon>
        <taxon>Agaricales</taxon>
        <taxon>Marasmiineae</taxon>
        <taxon>Physalacriaceae</taxon>
        <taxon>Armillaria</taxon>
    </lineage>
</organism>
<evidence type="ECO:0000313" key="1">
    <source>
        <dbReference type="EMBL" id="PBL00166.1"/>
    </source>
</evidence>